<reference evidence="2 3" key="1">
    <citation type="submission" date="2018-06" db="EMBL/GenBank/DDBJ databases">
        <title>Genomic Encyclopedia of Archaeal and Bacterial Type Strains, Phase II (KMG-II): from individual species to whole genera.</title>
        <authorList>
            <person name="Goeker M."/>
        </authorList>
    </citation>
    <scope>NUCLEOTIDE SEQUENCE [LARGE SCALE GENOMIC DNA]</scope>
    <source>
        <strain evidence="2 3">T4</strain>
    </source>
</reference>
<dbReference type="AlphaFoldDB" id="A0A326RSB2"/>
<dbReference type="OrthoDB" id="7594557at2"/>
<dbReference type="EMBL" id="QKTX01000020">
    <property type="protein sequence ID" value="PZV77554.1"/>
    <property type="molecule type" value="Genomic_DNA"/>
</dbReference>
<feature type="domain" description="Bacterial HORMA" evidence="1">
    <location>
        <begin position="4"/>
        <end position="168"/>
    </location>
</feature>
<accession>A0A326RSB2</accession>
<dbReference type="Pfam" id="PF18138">
    <property type="entry name" value="bacHORMA_1"/>
    <property type="match status" value="1"/>
</dbReference>
<protein>
    <recommendedName>
        <fullName evidence="1">Bacterial HORMA domain-containing protein</fullName>
    </recommendedName>
</protein>
<dbReference type="RefSeq" id="WP_111394780.1">
    <property type="nucleotide sequence ID" value="NZ_QKTX01000020.1"/>
</dbReference>
<comment type="caution">
    <text evidence="2">The sequence shown here is derived from an EMBL/GenBank/DDBJ whole genome shotgun (WGS) entry which is preliminary data.</text>
</comment>
<gene>
    <name evidence="2" type="ORF">CLV31_12022</name>
</gene>
<organism evidence="2 3">
    <name type="scientific">Algoriphagus aquaeductus</name>
    <dbReference type="NCBI Taxonomy" id="475299"/>
    <lineage>
        <taxon>Bacteria</taxon>
        <taxon>Pseudomonadati</taxon>
        <taxon>Bacteroidota</taxon>
        <taxon>Cytophagia</taxon>
        <taxon>Cytophagales</taxon>
        <taxon>Cyclobacteriaceae</taxon>
        <taxon>Algoriphagus</taxon>
    </lineage>
</organism>
<evidence type="ECO:0000313" key="2">
    <source>
        <dbReference type="EMBL" id="PZV77554.1"/>
    </source>
</evidence>
<evidence type="ECO:0000313" key="3">
    <source>
        <dbReference type="Proteomes" id="UP000248917"/>
    </source>
</evidence>
<proteinExistence type="predicted"/>
<evidence type="ECO:0000259" key="1">
    <source>
        <dbReference type="Pfam" id="PF18138"/>
    </source>
</evidence>
<sequence>MSLSYTYSQTTTFTTTHAKYLASKVATDLKRIQRLYGSPSDSTIALYEAELTEFLKKGFLAEVTYGFKRNDNWIEPTLRYSARDLSNLSSVDDDPGKIRAGADINGAFFASFMIWNSDYSNLTSAELANFEKSLPFIRSVGSAPGINGYMSSDKSYSSGGRTLDRSSLKSF</sequence>
<dbReference type="Proteomes" id="UP000248917">
    <property type="component" value="Unassembled WGS sequence"/>
</dbReference>
<dbReference type="InterPro" id="IPR041162">
    <property type="entry name" value="Bact_HORMA_1"/>
</dbReference>
<name>A0A326RSB2_9BACT</name>
<keyword evidence="3" id="KW-1185">Reference proteome</keyword>